<accession>A0A934MNV1</accession>
<dbReference type="Proteomes" id="UP000609531">
    <property type="component" value="Unassembled WGS sequence"/>
</dbReference>
<dbReference type="PANTHER" id="PTHR38457:SF1">
    <property type="entry name" value="REGULATOR ABRB-RELATED"/>
    <property type="match status" value="1"/>
</dbReference>
<keyword evidence="1" id="KW-0812">Transmembrane</keyword>
<dbReference type="NCBIfam" id="TIGR03082">
    <property type="entry name" value="Gneg_AbrB_dup"/>
    <property type="match status" value="2"/>
</dbReference>
<proteinExistence type="predicted"/>
<reference evidence="2" key="1">
    <citation type="submission" date="2020-12" db="EMBL/GenBank/DDBJ databases">
        <title>Bacterial taxonomy.</title>
        <authorList>
            <person name="Pan X."/>
        </authorList>
    </citation>
    <scope>NUCLEOTIDE SEQUENCE</scope>
    <source>
        <strain evidence="2">B2012</strain>
    </source>
</reference>
<feature type="transmembrane region" description="Helical" evidence="1">
    <location>
        <begin position="228"/>
        <end position="246"/>
    </location>
</feature>
<keyword evidence="1" id="KW-1133">Transmembrane helix</keyword>
<dbReference type="RefSeq" id="WP_198884435.1">
    <property type="nucleotide sequence ID" value="NZ_JAEKJA010000031.1"/>
</dbReference>
<dbReference type="GO" id="GO:0010468">
    <property type="term" value="P:regulation of gene expression"/>
    <property type="evidence" value="ECO:0007669"/>
    <property type="project" value="InterPro"/>
</dbReference>
<feature type="transmembrane region" description="Helical" evidence="1">
    <location>
        <begin position="145"/>
        <end position="164"/>
    </location>
</feature>
<protein>
    <submittedName>
        <fullName evidence="2">AbrB family transcriptional regulator</fullName>
    </submittedName>
</protein>
<feature type="transmembrane region" description="Helical" evidence="1">
    <location>
        <begin position="258"/>
        <end position="280"/>
    </location>
</feature>
<feature type="transmembrane region" description="Helical" evidence="1">
    <location>
        <begin position="203"/>
        <end position="222"/>
    </location>
</feature>
<dbReference type="Pfam" id="PF05145">
    <property type="entry name" value="AbrB"/>
    <property type="match status" value="1"/>
</dbReference>
<keyword evidence="1" id="KW-0472">Membrane</keyword>
<sequence>MKLTPHAVVCFILSIAAGILAHIVRMPLAFVLGPMIVTAIFAISGITPFAPPPGRRVGQIIVGTSVGLSFTAPVLASLLDYVPLIVFSALSAMLLGAILSIPYARIARVDSKTAYFAMMPGGLAEMANIGGAHGGKSAPISLAQALRVALVVCILPPLIVSLDLHGDFEAFDSVPLVDPVLLIPLFAAAGVGVFTIRTLRLNNPWMVGALLGSATVGVLGLIEGRVPHVLFYAGQFLIGISIGARFKRELVRHLVRLAITSVGFTLVMTAALLAFAFLVAKLGGLDYASAALAVSPGGFAEMTVTAQTLHLNVALVVAFHIVRSVLVNSFSTHLMTMLTHLGLFRLGDRAVQRKNLA</sequence>
<dbReference type="InterPro" id="IPR007820">
    <property type="entry name" value="AbrB_fam"/>
</dbReference>
<dbReference type="PIRSF" id="PIRSF038991">
    <property type="entry name" value="Protein_AbrB"/>
    <property type="match status" value="1"/>
</dbReference>
<dbReference type="InterPro" id="IPR017516">
    <property type="entry name" value="AbrB_dup"/>
</dbReference>
<dbReference type="EMBL" id="JAEKJA010000031">
    <property type="protein sequence ID" value="MBJ3778529.1"/>
    <property type="molecule type" value="Genomic_DNA"/>
</dbReference>
<feature type="transmembrane region" description="Helical" evidence="1">
    <location>
        <begin position="309"/>
        <end position="330"/>
    </location>
</feature>
<organism evidence="2 3">
    <name type="scientific">Acuticoccus mangrovi</name>
    <dbReference type="NCBI Taxonomy" id="2796142"/>
    <lineage>
        <taxon>Bacteria</taxon>
        <taxon>Pseudomonadati</taxon>
        <taxon>Pseudomonadota</taxon>
        <taxon>Alphaproteobacteria</taxon>
        <taxon>Hyphomicrobiales</taxon>
        <taxon>Amorphaceae</taxon>
        <taxon>Acuticoccus</taxon>
    </lineage>
</organism>
<feature type="transmembrane region" description="Helical" evidence="1">
    <location>
        <begin position="31"/>
        <end position="50"/>
    </location>
</feature>
<evidence type="ECO:0000256" key="1">
    <source>
        <dbReference type="SAM" id="Phobius"/>
    </source>
</evidence>
<dbReference type="PANTHER" id="PTHR38457">
    <property type="entry name" value="REGULATOR ABRB-RELATED"/>
    <property type="match status" value="1"/>
</dbReference>
<comment type="caution">
    <text evidence="2">The sequence shown here is derived from an EMBL/GenBank/DDBJ whole genome shotgun (WGS) entry which is preliminary data.</text>
</comment>
<feature type="transmembrane region" description="Helical" evidence="1">
    <location>
        <begin position="81"/>
        <end position="104"/>
    </location>
</feature>
<gene>
    <name evidence="2" type="ORF">JCR33_22705</name>
</gene>
<feature type="transmembrane region" description="Helical" evidence="1">
    <location>
        <begin position="176"/>
        <end position="196"/>
    </location>
</feature>
<evidence type="ECO:0000313" key="2">
    <source>
        <dbReference type="EMBL" id="MBJ3778529.1"/>
    </source>
</evidence>
<keyword evidence="3" id="KW-1185">Reference proteome</keyword>
<name>A0A934MNV1_9HYPH</name>
<dbReference type="AlphaFoldDB" id="A0A934MNV1"/>
<evidence type="ECO:0000313" key="3">
    <source>
        <dbReference type="Proteomes" id="UP000609531"/>
    </source>
</evidence>
<feature type="transmembrane region" description="Helical" evidence="1">
    <location>
        <begin position="57"/>
        <end position="75"/>
    </location>
</feature>
<dbReference type="GO" id="GO:0016020">
    <property type="term" value="C:membrane"/>
    <property type="evidence" value="ECO:0007669"/>
    <property type="project" value="InterPro"/>
</dbReference>